<sequence length="155" mass="18275">MLEGLHYQNAYVCDDLEAAIDLFRGRGLRKEPIIIPVEQDVRTADGPRHQKGRICFIWIDNLQYELIEMETDEVGLYRNCLSNGGPLRFHHVCYRIDDWADFRARVDQQEFPVAMERDLGGDALKFLYLDARNVFGHYLEYTWMPDAMWEQIKAM</sequence>
<dbReference type="PROSITE" id="PS51819">
    <property type="entry name" value="VOC"/>
    <property type="match status" value="1"/>
</dbReference>
<dbReference type="EMBL" id="JARESE010000062">
    <property type="protein sequence ID" value="MDE8653492.1"/>
    <property type="molecule type" value="Genomic_DNA"/>
</dbReference>
<evidence type="ECO:0000313" key="3">
    <source>
        <dbReference type="Proteomes" id="UP001216253"/>
    </source>
</evidence>
<organism evidence="2 3">
    <name type="scientific">Novosphingobium album</name>
    <name type="common">ex Liu et al. 2023</name>
    <dbReference type="NCBI Taxonomy" id="3031130"/>
    <lineage>
        <taxon>Bacteria</taxon>
        <taxon>Pseudomonadati</taxon>
        <taxon>Pseudomonadota</taxon>
        <taxon>Alphaproteobacteria</taxon>
        <taxon>Sphingomonadales</taxon>
        <taxon>Sphingomonadaceae</taxon>
        <taxon>Novosphingobium</taxon>
    </lineage>
</organism>
<name>A0ABT5WUE2_9SPHN</name>
<dbReference type="Pfam" id="PF13669">
    <property type="entry name" value="Glyoxalase_4"/>
    <property type="match status" value="1"/>
</dbReference>
<dbReference type="Gene3D" id="3.10.180.10">
    <property type="entry name" value="2,3-Dihydroxybiphenyl 1,2-Dioxygenase, domain 1"/>
    <property type="match status" value="1"/>
</dbReference>
<evidence type="ECO:0000259" key="1">
    <source>
        <dbReference type="PROSITE" id="PS51819"/>
    </source>
</evidence>
<dbReference type="InterPro" id="IPR029068">
    <property type="entry name" value="Glyas_Bleomycin-R_OHBP_Dase"/>
</dbReference>
<proteinExistence type="predicted"/>
<gene>
    <name evidence="2" type="ORF">PYV00_17475</name>
</gene>
<dbReference type="RefSeq" id="WP_275229571.1">
    <property type="nucleotide sequence ID" value="NZ_JARESE010000062.1"/>
</dbReference>
<protein>
    <submittedName>
        <fullName evidence="2">VOC family protein</fullName>
    </submittedName>
</protein>
<evidence type="ECO:0000313" key="2">
    <source>
        <dbReference type="EMBL" id="MDE8653492.1"/>
    </source>
</evidence>
<dbReference type="InterPro" id="IPR037523">
    <property type="entry name" value="VOC_core"/>
</dbReference>
<dbReference type="SUPFAM" id="SSF54593">
    <property type="entry name" value="Glyoxalase/Bleomycin resistance protein/Dihydroxybiphenyl dioxygenase"/>
    <property type="match status" value="1"/>
</dbReference>
<accession>A0ABT5WUE2</accession>
<keyword evidence="3" id="KW-1185">Reference proteome</keyword>
<comment type="caution">
    <text evidence="2">The sequence shown here is derived from an EMBL/GenBank/DDBJ whole genome shotgun (WGS) entry which is preliminary data.</text>
</comment>
<feature type="domain" description="VOC" evidence="1">
    <location>
        <begin position="4"/>
        <end position="144"/>
    </location>
</feature>
<reference evidence="2 3" key="1">
    <citation type="submission" date="2023-03" db="EMBL/GenBank/DDBJ databases">
        <title>NovoSphingobium album sp. nov. isolated from polycyclic aromatic hydrocarbons- and heavy-metal polluted soil.</title>
        <authorList>
            <person name="Liu Z."/>
            <person name="Wang K."/>
        </authorList>
    </citation>
    <scope>NUCLEOTIDE SEQUENCE [LARGE SCALE GENOMIC DNA]</scope>
    <source>
        <strain evidence="2 3">H3SJ31-1</strain>
    </source>
</reference>
<dbReference type="Proteomes" id="UP001216253">
    <property type="component" value="Unassembled WGS sequence"/>
</dbReference>